<protein>
    <recommendedName>
        <fullName evidence="2">AB hydrolase-1 domain-containing protein</fullName>
    </recommendedName>
</protein>
<evidence type="ECO:0000313" key="3">
    <source>
        <dbReference type="EMBL" id="GAA1629112.1"/>
    </source>
</evidence>
<proteinExistence type="predicted"/>
<dbReference type="RefSeq" id="WP_344110332.1">
    <property type="nucleotide sequence ID" value="NZ_BAAANE010000004.1"/>
</dbReference>
<evidence type="ECO:0000259" key="2">
    <source>
        <dbReference type="Pfam" id="PF00561"/>
    </source>
</evidence>
<accession>A0ABN2F5U2</accession>
<name>A0ABN2F5U2_9ACTN</name>
<evidence type="ECO:0000256" key="1">
    <source>
        <dbReference type="SAM" id="MobiDB-lite"/>
    </source>
</evidence>
<reference evidence="3 4" key="1">
    <citation type="journal article" date="2019" name="Int. J. Syst. Evol. Microbiol.">
        <title>The Global Catalogue of Microorganisms (GCM) 10K type strain sequencing project: providing services to taxonomists for standard genome sequencing and annotation.</title>
        <authorList>
            <consortium name="The Broad Institute Genomics Platform"/>
            <consortium name="The Broad Institute Genome Sequencing Center for Infectious Disease"/>
            <person name="Wu L."/>
            <person name="Ma J."/>
        </authorList>
    </citation>
    <scope>NUCLEOTIDE SEQUENCE [LARGE SCALE GENOMIC DNA]</scope>
    <source>
        <strain evidence="3 4">JCM 14306</strain>
    </source>
</reference>
<feature type="compositionally biased region" description="Basic residues" evidence="1">
    <location>
        <begin position="289"/>
        <end position="302"/>
    </location>
</feature>
<dbReference type="Gene3D" id="3.40.50.1820">
    <property type="entry name" value="alpha/beta hydrolase"/>
    <property type="match status" value="1"/>
</dbReference>
<dbReference type="PANTHER" id="PTHR43433">
    <property type="entry name" value="HYDROLASE, ALPHA/BETA FOLD FAMILY PROTEIN"/>
    <property type="match status" value="1"/>
</dbReference>
<evidence type="ECO:0000313" key="4">
    <source>
        <dbReference type="Proteomes" id="UP001501319"/>
    </source>
</evidence>
<comment type="caution">
    <text evidence="3">The sequence shown here is derived from an EMBL/GenBank/DDBJ whole genome shotgun (WGS) entry which is preliminary data.</text>
</comment>
<organism evidence="3 4">
    <name type="scientific">Kribbella alba</name>
    <dbReference type="NCBI Taxonomy" id="190197"/>
    <lineage>
        <taxon>Bacteria</taxon>
        <taxon>Bacillati</taxon>
        <taxon>Actinomycetota</taxon>
        <taxon>Actinomycetes</taxon>
        <taxon>Propionibacteriales</taxon>
        <taxon>Kribbellaceae</taxon>
        <taxon>Kribbella</taxon>
    </lineage>
</organism>
<feature type="compositionally biased region" description="Basic residues" evidence="1">
    <location>
        <begin position="269"/>
        <end position="281"/>
    </location>
</feature>
<dbReference type="Proteomes" id="UP001501319">
    <property type="component" value="Unassembled WGS sequence"/>
</dbReference>
<dbReference type="InterPro" id="IPR029058">
    <property type="entry name" value="AB_hydrolase_fold"/>
</dbReference>
<dbReference type="EMBL" id="BAAANE010000004">
    <property type="protein sequence ID" value="GAA1629112.1"/>
    <property type="molecule type" value="Genomic_DNA"/>
</dbReference>
<dbReference type="Pfam" id="PF00561">
    <property type="entry name" value="Abhydrolase_1"/>
    <property type="match status" value="1"/>
</dbReference>
<dbReference type="InterPro" id="IPR000073">
    <property type="entry name" value="AB_hydrolase_1"/>
</dbReference>
<sequence length="350" mass="38289">MTAKPEGPACSADHEGTVERDGVTIAYSVYDEPAGDRGSGGPTIVLLPTWSIVPSRIWKAQVPYLARHFRVVTFDGRGSGRSSAPIGAAAYSDAEVVADTLAVLDATGTESAVLVGFSRGCPWAVQVALEQPDRVLGIICIASAAGLVPAQVKRDRWAWNDRHYWLEGDYDDFLEFFFGRVFSEPHSSKQIEDAIGWGRGIDPARLVDTEEARQNRLPGVPDLACPVLVIHGSSDHVQARLDRHNAGQAAAGRHPLRVGSPPLVLRSLGPRRPRRLHRQSPRPRDHLPPRPHHRRPNRRHPPGRPPLIRRTPRQLPLSAGKQTPGDPTCEYPSAHSPRRGWQVVSSAGAK</sequence>
<dbReference type="PANTHER" id="PTHR43433:SF10">
    <property type="entry name" value="AB HYDROLASE-1 DOMAIN-CONTAINING PROTEIN"/>
    <property type="match status" value="1"/>
</dbReference>
<feature type="domain" description="AB hydrolase-1" evidence="2">
    <location>
        <begin position="55"/>
        <end position="187"/>
    </location>
</feature>
<keyword evidence="4" id="KW-1185">Reference proteome</keyword>
<feature type="region of interest" description="Disordered" evidence="1">
    <location>
        <begin position="245"/>
        <end position="350"/>
    </location>
</feature>
<dbReference type="InterPro" id="IPR050471">
    <property type="entry name" value="AB_hydrolase"/>
</dbReference>
<dbReference type="SUPFAM" id="SSF53474">
    <property type="entry name" value="alpha/beta-Hydrolases"/>
    <property type="match status" value="1"/>
</dbReference>
<gene>
    <name evidence="3" type="ORF">GCM10009744_16340</name>
</gene>